<dbReference type="OrthoDB" id="4564at2759"/>
<proteinExistence type="predicted"/>
<dbReference type="InterPro" id="IPR050970">
    <property type="entry name" value="Cl_channel_volt-gated"/>
</dbReference>
<sequence length="83" mass="9415">MAKRAEILASKIDLDDVAIDPAPFQLVKGTSLYKVHTLFSLLALNHAYVTEKGRLVGVVALKEVIFFLQRSKRNWSNIQFTRL</sequence>
<dbReference type="Proteomes" id="UP000271889">
    <property type="component" value="Unassembled WGS sequence"/>
</dbReference>
<dbReference type="PANTHER" id="PTHR45720">
    <property type="entry name" value="CHLORIDE CHANNEL PROTEIN 2"/>
    <property type="match status" value="1"/>
</dbReference>
<gene>
    <name evidence="4" type="ORF">CGOC_LOCUS12135</name>
</gene>
<evidence type="ECO:0000256" key="1">
    <source>
        <dbReference type="ARBA" id="ARBA00022448"/>
    </source>
</evidence>
<dbReference type="GO" id="GO:0005886">
    <property type="term" value="C:plasma membrane"/>
    <property type="evidence" value="ECO:0007669"/>
    <property type="project" value="TreeGrafter"/>
</dbReference>
<evidence type="ECO:0000313" key="4">
    <source>
        <dbReference type="EMBL" id="VDN32548.1"/>
    </source>
</evidence>
<reference evidence="4 5" key="1">
    <citation type="submission" date="2018-11" db="EMBL/GenBank/DDBJ databases">
        <authorList>
            <consortium name="Pathogen Informatics"/>
        </authorList>
    </citation>
    <scope>NUCLEOTIDE SEQUENCE [LARGE SCALE GENOMIC DNA]</scope>
</reference>
<dbReference type="PANTHER" id="PTHR45720:SF5">
    <property type="entry name" value="CHLORIDE CHANNEL PROTEIN"/>
    <property type="match status" value="1"/>
</dbReference>
<dbReference type="GO" id="GO:0005247">
    <property type="term" value="F:voltage-gated chloride channel activity"/>
    <property type="evidence" value="ECO:0007669"/>
    <property type="project" value="TreeGrafter"/>
</dbReference>
<dbReference type="EMBL" id="UYRV01120883">
    <property type="protein sequence ID" value="VDN32548.1"/>
    <property type="molecule type" value="Genomic_DNA"/>
</dbReference>
<evidence type="ECO:0000256" key="2">
    <source>
        <dbReference type="ARBA" id="ARBA00023065"/>
    </source>
</evidence>
<dbReference type="SUPFAM" id="SSF54631">
    <property type="entry name" value="CBS-domain pair"/>
    <property type="match status" value="1"/>
</dbReference>
<keyword evidence="5" id="KW-1185">Reference proteome</keyword>
<dbReference type="Gene3D" id="3.10.580.10">
    <property type="entry name" value="CBS-domain"/>
    <property type="match status" value="1"/>
</dbReference>
<evidence type="ECO:0000313" key="5">
    <source>
        <dbReference type="Proteomes" id="UP000271889"/>
    </source>
</evidence>
<dbReference type="AlphaFoldDB" id="A0A3P7NAN8"/>
<evidence type="ECO:0008006" key="6">
    <source>
        <dbReference type="Google" id="ProtNLM"/>
    </source>
</evidence>
<dbReference type="InterPro" id="IPR046342">
    <property type="entry name" value="CBS_dom_sf"/>
</dbReference>
<organism evidence="4 5">
    <name type="scientific">Cylicostephanus goldi</name>
    <name type="common">Nematode worm</name>
    <dbReference type="NCBI Taxonomy" id="71465"/>
    <lineage>
        <taxon>Eukaryota</taxon>
        <taxon>Metazoa</taxon>
        <taxon>Ecdysozoa</taxon>
        <taxon>Nematoda</taxon>
        <taxon>Chromadorea</taxon>
        <taxon>Rhabditida</taxon>
        <taxon>Rhabditina</taxon>
        <taxon>Rhabditomorpha</taxon>
        <taxon>Strongyloidea</taxon>
        <taxon>Strongylidae</taxon>
        <taxon>Cylicostephanus</taxon>
    </lineage>
</organism>
<keyword evidence="1" id="KW-0813">Transport</keyword>
<evidence type="ECO:0000256" key="3">
    <source>
        <dbReference type="ARBA" id="ARBA00023214"/>
    </source>
</evidence>
<protein>
    <recommendedName>
        <fullName evidence="6">CBS domain-containing protein</fullName>
    </recommendedName>
</protein>
<accession>A0A3P7NAN8</accession>
<keyword evidence="3" id="KW-0868">Chloride</keyword>
<name>A0A3P7NAN8_CYLGO</name>
<keyword evidence="2" id="KW-0406">Ion transport</keyword>